<dbReference type="PANTHER" id="PTHR23151:SF90">
    <property type="entry name" value="DIHYDROLIPOYLLYSINE-RESIDUE ACETYLTRANSFERASE COMPONENT OF PYRUVATE DEHYDROGENASE COMPLEX, MITOCHONDRIAL-RELATED"/>
    <property type="match status" value="1"/>
</dbReference>
<keyword evidence="5" id="KW-0012">Acyltransferase</keyword>
<dbReference type="FunFam" id="2.40.50.100:FF:000010">
    <property type="entry name" value="Acetyltransferase component of pyruvate dehydrogenase complex"/>
    <property type="match status" value="1"/>
</dbReference>
<evidence type="ECO:0000259" key="7">
    <source>
        <dbReference type="PROSITE" id="PS50968"/>
    </source>
</evidence>
<feature type="region of interest" description="Disordered" evidence="6">
    <location>
        <begin position="140"/>
        <end position="171"/>
    </location>
</feature>
<dbReference type="PROSITE" id="PS50968">
    <property type="entry name" value="BIOTINYL_LIPOYL"/>
    <property type="match status" value="1"/>
</dbReference>
<dbReference type="GO" id="GO:0016746">
    <property type="term" value="F:acyltransferase activity"/>
    <property type="evidence" value="ECO:0007669"/>
    <property type="project" value="UniProtKB-KW"/>
</dbReference>
<dbReference type="InterPro" id="IPR003016">
    <property type="entry name" value="2-oxoA_DH_lipoyl-BS"/>
</dbReference>
<dbReference type="Pfam" id="PF02817">
    <property type="entry name" value="E3_binding"/>
    <property type="match status" value="1"/>
</dbReference>
<dbReference type="InterPro" id="IPR001078">
    <property type="entry name" value="2-oxoacid_DH_actylTfrase"/>
</dbReference>
<reference evidence="10" key="1">
    <citation type="submission" date="2025-08" db="UniProtKB">
        <authorList>
            <consortium name="RefSeq"/>
        </authorList>
    </citation>
    <scope>IDENTIFICATION</scope>
</reference>
<evidence type="ECO:0000256" key="4">
    <source>
        <dbReference type="ARBA" id="ARBA00022946"/>
    </source>
</evidence>
<evidence type="ECO:0000313" key="9">
    <source>
        <dbReference type="Proteomes" id="UP000515150"/>
    </source>
</evidence>
<dbReference type="SUPFAM" id="SSF51230">
    <property type="entry name" value="Single hybrid motif"/>
    <property type="match status" value="1"/>
</dbReference>
<evidence type="ECO:0000256" key="6">
    <source>
        <dbReference type="SAM" id="MobiDB-lite"/>
    </source>
</evidence>
<proteinExistence type="inferred from homology"/>
<evidence type="ECO:0000256" key="2">
    <source>
        <dbReference type="ARBA" id="ARBA00007317"/>
    </source>
</evidence>
<keyword evidence="4" id="KW-0809">Transit peptide</keyword>
<dbReference type="SUPFAM" id="SSF47005">
    <property type="entry name" value="Peripheral subunit-binding domain of 2-oxo acid dehydrogenase complex"/>
    <property type="match status" value="1"/>
</dbReference>
<dbReference type="Gene3D" id="4.10.320.10">
    <property type="entry name" value="E3-binding domain"/>
    <property type="match status" value="1"/>
</dbReference>
<dbReference type="GO" id="GO:0045254">
    <property type="term" value="C:pyruvate dehydrogenase complex"/>
    <property type="evidence" value="ECO:0007669"/>
    <property type="project" value="InterPro"/>
</dbReference>
<dbReference type="GO" id="GO:0005759">
    <property type="term" value="C:mitochondrial matrix"/>
    <property type="evidence" value="ECO:0007669"/>
    <property type="project" value="UniProtKB-SubCell"/>
</dbReference>
<dbReference type="FunFam" id="3.30.559.10:FF:000003">
    <property type="entry name" value="Acetyltransferase component of pyruvate dehydrogenase complex"/>
    <property type="match status" value="1"/>
</dbReference>
<evidence type="ECO:0000313" key="10">
    <source>
        <dbReference type="RefSeq" id="XP_029010290.1"/>
    </source>
</evidence>
<dbReference type="InterPro" id="IPR023213">
    <property type="entry name" value="CAT-like_dom_sf"/>
</dbReference>
<feature type="domain" description="Peripheral subunit-binding (PSBD)" evidence="8">
    <location>
        <begin position="173"/>
        <end position="210"/>
    </location>
</feature>
<dbReference type="CDD" id="cd06849">
    <property type="entry name" value="lipoyl_domain"/>
    <property type="match status" value="1"/>
</dbReference>
<dbReference type="GeneID" id="114857704"/>
<dbReference type="InterPro" id="IPR045257">
    <property type="entry name" value="E2/Pdx1"/>
</dbReference>
<dbReference type="KEGG" id="bspl:114857704"/>
<feature type="region of interest" description="Disordered" evidence="6">
    <location>
        <begin position="216"/>
        <end position="251"/>
    </location>
</feature>
<dbReference type="PROSITE" id="PS51826">
    <property type="entry name" value="PSBD"/>
    <property type="match status" value="1"/>
</dbReference>
<dbReference type="PANTHER" id="PTHR23151">
    <property type="entry name" value="DIHYDROLIPOAMIDE ACETYL/SUCCINYL-TRANSFERASE-RELATED"/>
    <property type="match status" value="1"/>
</dbReference>
<dbReference type="Pfam" id="PF00198">
    <property type="entry name" value="2-oxoacid_dh"/>
    <property type="match status" value="1"/>
</dbReference>
<dbReference type="InterPro" id="IPR004167">
    <property type="entry name" value="PSBD"/>
</dbReference>
<dbReference type="Gene3D" id="3.30.559.10">
    <property type="entry name" value="Chloramphenicol acetyltransferase-like domain"/>
    <property type="match status" value="1"/>
</dbReference>
<name>A0A6P7MVR2_BETSP</name>
<dbReference type="InterPro" id="IPR011053">
    <property type="entry name" value="Single_hybrid_motif"/>
</dbReference>
<comment type="subcellular location">
    <subcellularLocation>
        <location evidence="1">Mitochondrion matrix</location>
    </subcellularLocation>
</comment>
<dbReference type="PROSITE" id="PS00189">
    <property type="entry name" value="LIPOYL"/>
    <property type="match status" value="1"/>
</dbReference>
<organism evidence="9 10">
    <name type="scientific">Betta splendens</name>
    <name type="common">Siamese fighting fish</name>
    <dbReference type="NCBI Taxonomy" id="158456"/>
    <lineage>
        <taxon>Eukaryota</taxon>
        <taxon>Metazoa</taxon>
        <taxon>Chordata</taxon>
        <taxon>Craniata</taxon>
        <taxon>Vertebrata</taxon>
        <taxon>Euteleostomi</taxon>
        <taxon>Actinopterygii</taxon>
        <taxon>Neopterygii</taxon>
        <taxon>Teleostei</taxon>
        <taxon>Neoteleostei</taxon>
        <taxon>Acanthomorphata</taxon>
        <taxon>Anabantaria</taxon>
        <taxon>Anabantiformes</taxon>
        <taxon>Anabantoidei</taxon>
        <taxon>Osphronemidae</taxon>
        <taxon>Betta</taxon>
    </lineage>
</organism>
<dbReference type="InterPro" id="IPR036625">
    <property type="entry name" value="E3-bd_dom_sf"/>
</dbReference>
<dbReference type="FunCoup" id="A0A6P7MVR2">
    <property type="interactions" value="522"/>
</dbReference>
<feature type="compositionally biased region" description="Low complexity" evidence="6">
    <location>
        <begin position="146"/>
        <end position="158"/>
    </location>
</feature>
<feature type="domain" description="Lipoyl-binding" evidence="7">
    <location>
        <begin position="49"/>
        <end position="125"/>
    </location>
</feature>
<dbReference type="Gene3D" id="2.40.50.100">
    <property type="match status" value="1"/>
</dbReference>
<dbReference type="EC" id="2.3.1.-" evidence="5"/>
<sequence>MAASLRLGRQGILFALRLSNVNKCSWASHSWQDHVRHFFQSHSSLGVSPLKVPMPALSPTMEEGNIVKWLKKEGEAVSAGDALCEIETDKAVVTMESNDDGILAKILIEEGSRSVRLGTPIALMVEEGQDWKQVEIPPPDAEATHAASGPAVPSATTSSPPPPPKPATSGLLRLSPAARHILDTHGIDPKLAKPTGPRGLITKEDALNLLKTSPAPKAITPTAAPPAPAAPSPVVTPAASPPPPGARPNIPPLSVPGKPGAPGTFTEIPATNVRRVIAQRLTQSKTTIPHAYASIDCDMAAVMQLRKDLAKEHIKVSVNDFIIKAAAATLKEMPEVNVTWSGDGPRALDSVHISIAVATDRGLITPIIKDAGNKGVQEISANAKVLAQKARDGKLLPEEYQGGSFSISNLGMFGIGGFSAVINPPQACILAVGASRSELRLCEDSQGLRTQQLMTVTLSSDGRLVDDELASRFLDRFRSNMEQPQRMVLA</sequence>
<evidence type="ECO:0000256" key="5">
    <source>
        <dbReference type="RuleBase" id="RU003423"/>
    </source>
</evidence>
<dbReference type="OrthoDB" id="537444at2759"/>
<keyword evidence="10" id="KW-0670">Pyruvate</keyword>
<dbReference type="CTD" id="8050"/>
<evidence type="ECO:0000259" key="8">
    <source>
        <dbReference type="PROSITE" id="PS51826"/>
    </source>
</evidence>
<protein>
    <recommendedName>
        <fullName evidence="5">Dihydrolipoamide acetyltransferase component of pyruvate dehydrogenase complex</fullName>
        <ecNumber evidence="5">2.3.1.-</ecNumber>
    </recommendedName>
</protein>
<feature type="compositionally biased region" description="Pro residues" evidence="6">
    <location>
        <begin position="239"/>
        <end position="251"/>
    </location>
</feature>
<evidence type="ECO:0000256" key="3">
    <source>
        <dbReference type="ARBA" id="ARBA00022823"/>
    </source>
</evidence>
<dbReference type="Proteomes" id="UP000515150">
    <property type="component" value="Chromosome 6"/>
</dbReference>
<dbReference type="AlphaFoldDB" id="A0A6P7MVR2"/>
<comment type="similarity">
    <text evidence="2 5">Belongs to the 2-oxoacid dehydrogenase family.</text>
</comment>
<keyword evidence="5" id="KW-0808">Transferase</keyword>
<accession>A0A6P7MVR2</accession>
<gene>
    <name evidence="10" type="primary">pdhx</name>
</gene>
<dbReference type="Pfam" id="PF00364">
    <property type="entry name" value="Biotin_lipoyl"/>
    <property type="match status" value="1"/>
</dbReference>
<dbReference type="GO" id="GO:0006086">
    <property type="term" value="P:pyruvate decarboxylation to acetyl-CoA"/>
    <property type="evidence" value="ECO:0007669"/>
    <property type="project" value="InterPro"/>
</dbReference>
<dbReference type="InParanoid" id="A0A6P7MVR2"/>
<keyword evidence="3 5" id="KW-0450">Lipoyl</keyword>
<keyword evidence="9" id="KW-1185">Reference proteome</keyword>
<dbReference type="SUPFAM" id="SSF52777">
    <property type="entry name" value="CoA-dependent acyltransferases"/>
    <property type="match status" value="1"/>
</dbReference>
<dbReference type="RefSeq" id="XP_029010290.1">
    <property type="nucleotide sequence ID" value="XM_029154457.3"/>
</dbReference>
<comment type="cofactor">
    <cofactor evidence="5">
        <name>(R)-lipoate</name>
        <dbReference type="ChEBI" id="CHEBI:83088"/>
    </cofactor>
</comment>
<dbReference type="InterPro" id="IPR000089">
    <property type="entry name" value="Biotin_lipoyl"/>
</dbReference>
<evidence type="ECO:0000256" key="1">
    <source>
        <dbReference type="ARBA" id="ARBA00004305"/>
    </source>
</evidence>